<evidence type="ECO:0000313" key="2">
    <source>
        <dbReference type="Proteomes" id="UP001497382"/>
    </source>
</evidence>
<dbReference type="PANTHER" id="PTHR31594:SF14">
    <property type="entry name" value="FIBRONECTIN TYPE-III DOMAIN-CONTAINING PROTEIN"/>
    <property type="match status" value="1"/>
</dbReference>
<dbReference type="PANTHER" id="PTHR31594">
    <property type="entry name" value="AIG1-TYPE G DOMAIN-CONTAINING PROTEIN"/>
    <property type="match status" value="1"/>
</dbReference>
<dbReference type="EMBL" id="CAXIEN010000085">
    <property type="protein sequence ID" value="CAL1275488.1"/>
    <property type="molecule type" value="Genomic_DNA"/>
</dbReference>
<organism evidence="1 2">
    <name type="scientific">Larinioides sclopetarius</name>
    <dbReference type="NCBI Taxonomy" id="280406"/>
    <lineage>
        <taxon>Eukaryota</taxon>
        <taxon>Metazoa</taxon>
        <taxon>Ecdysozoa</taxon>
        <taxon>Arthropoda</taxon>
        <taxon>Chelicerata</taxon>
        <taxon>Arachnida</taxon>
        <taxon>Araneae</taxon>
        <taxon>Araneomorphae</taxon>
        <taxon>Entelegynae</taxon>
        <taxon>Araneoidea</taxon>
        <taxon>Araneidae</taxon>
        <taxon>Larinioides</taxon>
    </lineage>
</organism>
<name>A0AAV1ZUF0_9ARAC</name>
<comment type="caution">
    <text evidence="1">The sequence shown here is derived from an EMBL/GenBank/DDBJ whole genome shotgun (WGS) entry which is preliminary data.</text>
</comment>
<protein>
    <recommendedName>
        <fullName evidence="3">MACPF domain-containing protein</fullName>
    </recommendedName>
</protein>
<accession>A0AAV1ZUF0</accession>
<gene>
    <name evidence="1" type="ORF">LARSCL_LOCUS8097</name>
</gene>
<dbReference type="Proteomes" id="UP001497382">
    <property type="component" value="Unassembled WGS sequence"/>
</dbReference>
<dbReference type="AlphaFoldDB" id="A0AAV1ZUF0"/>
<reference evidence="1 2" key="1">
    <citation type="submission" date="2024-04" db="EMBL/GenBank/DDBJ databases">
        <authorList>
            <person name="Rising A."/>
            <person name="Reimegard J."/>
            <person name="Sonavane S."/>
            <person name="Akerstrom W."/>
            <person name="Nylinder S."/>
            <person name="Hedman E."/>
            <person name="Kallberg Y."/>
        </authorList>
    </citation>
    <scope>NUCLEOTIDE SEQUENCE [LARGE SCALE GENOMIC DNA]</scope>
</reference>
<evidence type="ECO:0000313" key="1">
    <source>
        <dbReference type="EMBL" id="CAL1275488.1"/>
    </source>
</evidence>
<dbReference type="InterPro" id="IPR052090">
    <property type="entry name" value="Cytolytic_pore-forming_toxin"/>
</dbReference>
<keyword evidence="2" id="KW-1185">Reference proteome</keyword>
<evidence type="ECO:0008006" key="3">
    <source>
        <dbReference type="Google" id="ProtNLM"/>
    </source>
</evidence>
<sequence>MTTVYLYILPMLLGRTYDIKTDSPGVDIFPQSAIDNATVINRHYTDSQYRMVSDTQEARDFLGVTGDLSLKIKTGNVQIEGLGNYLRETYSRSKVVEILVKVHYETETLTIPSTAKPHPNWKLLDLRDVGTHYVRSITYGGDLVASLRFTSKNSADREKIRAIVQANLQADTGSFGLGIEGNFSRLQEDLKDMSTLEINYYATVPIKGVPNTMESLMELVEDFPEQTKKVNKGKGVPLSMELFPLSAIDNEVPRFLESKALIDQLDLLESQFDDIRATKKALQEWMLNVPPVLPEEIEDEIGLFNDELESISLKFYKVLGNMNLAENAQVEQFKEAFEAYAAGGTSLPDKYYRKFQLLKHKIVQSSEALSLDVGGATYVHWGQDRCEGQRVQTIQKGIIASTDQIKGGSSSIICLADDPEWDDDTAPYKRHHRFYSKLAPIRVQGRNVSSEQPVSCSVCFIEERTSATVFPGRTQCPPEWTMEYNGFLTTKDIRSRKGDYICLDSHSESSENQVLVMGKTEKHDHVSDVKLGCGTLPCSKFQKDALLPCVVCTY</sequence>
<proteinExistence type="predicted"/>